<protein>
    <submittedName>
        <fullName evidence="3">C2H2-type domain-containing protein</fullName>
    </submittedName>
</protein>
<name>A0A1I8G0C3_9PLAT</name>
<dbReference type="Proteomes" id="UP000095280">
    <property type="component" value="Unplaced"/>
</dbReference>
<dbReference type="AlphaFoldDB" id="A0A1I8G0C3"/>
<sequence length="237" mass="25451">HPQPPPPPPPPPPNLLFMQDFAAHAAAAAAASATAAAAAAAANDSASTMSATSTTTTAATKSIVGASSKRAASESLKTELMKEKQLPASEEFHSCQRCPWLGLSHRDLIVHKQGHRTRAATVGKSASETAQQRCPRCGFVASGQAASRAHAAVHKRRYRDRRIQRLLTRQSVAKDADRLLGSVRQLVQLLEKYPAAEFGAVTDLHGMRLPQDLVRLVCRNQSMRSDLMKLAQLVLPV</sequence>
<evidence type="ECO:0000313" key="3">
    <source>
        <dbReference type="WBParaSite" id="maker-uti_cns_0000518-snap-gene-1.11-mRNA-1"/>
    </source>
</evidence>
<dbReference type="SUPFAM" id="SSF101447">
    <property type="entry name" value="Formin homology 2 domain (FH2 domain)"/>
    <property type="match status" value="1"/>
</dbReference>
<proteinExistence type="predicted"/>
<evidence type="ECO:0000256" key="1">
    <source>
        <dbReference type="SAM" id="MobiDB-lite"/>
    </source>
</evidence>
<organism evidence="2 3">
    <name type="scientific">Macrostomum lignano</name>
    <dbReference type="NCBI Taxonomy" id="282301"/>
    <lineage>
        <taxon>Eukaryota</taxon>
        <taxon>Metazoa</taxon>
        <taxon>Spiralia</taxon>
        <taxon>Lophotrochozoa</taxon>
        <taxon>Platyhelminthes</taxon>
        <taxon>Rhabditophora</taxon>
        <taxon>Macrostomorpha</taxon>
        <taxon>Macrostomida</taxon>
        <taxon>Macrostomidae</taxon>
        <taxon>Macrostomum</taxon>
    </lineage>
</organism>
<reference evidence="3" key="1">
    <citation type="submission" date="2016-11" db="UniProtKB">
        <authorList>
            <consortium name="WormBaseParasite"/>
        </authorList>
    </citation>
    <scope>IDENTIFICATION</scope>
</reference>
<accession>A0A1I8G0C3</accession>
<feature type="region of interest" description="Disordered" evidence="1">
    <location>
        <begin position="38"/>
        <end position="58"/>
    </location>
</feature>
<evidence type="ECO:0000313" key="2">
    <source>
        <dbReference type="Proteomes" id="UP000095280"/>
    </source>
</evidence>
<dbReference type="WBParaSite" id="maker-uti_cns_0000518-snap-gene-1.11-mRNA-1">
    <property type="protein sequence ID" value="maker-uti_cns_0000518-snap-gene-1.11-mRNA-1"/>
    <property type="gene ID" value="maker-uti_cns_0000518-snap-gene-1.11"/>
</dbReference>
<keyword evidence="2" id="KW-1185">Reference proteome</keyword>